<evidence type="ECO:0000313" key="4">
    <source>
        <dbReference type="EMBL" id="CAC5393665.1"/>
    </source>
</evidence>
<dbReference type="InterPro" id="IPR011990">
    <property type="entry name" value="TPR-like_helical_dom_sf"/>
</dbReference>
<dbReference type="InterPro" id="IPR041667">
    <property type="entry name" value="Cupin_8"/>
</dbReference>
<feature type="repeat" description="TPR" evidence="1">
    <location>
        <begin position="478"/>
        <end position="511"/>
    </location>
</feature>
<dbReference type="SMART" id="SM00558">
    <property type="entry name" value="JmjC"/>
    <property type="match status" value="1"/>
</dbReference>
<dbReference type="Gene3D" id="1.25.40.10">
    <property type="entry name" value="Tetratricopeptide repeat domain"/>
    <property type="match status" value="1"/>
</dbReference>
<dbReference type="PROSITE" id="PS50005">
    <property type="entry name" value="TPR"/>
    <property type="match status" value="3"/>
</dbReference>
<feature type="region of interest" description="Disordered" evidence="2">
    <location>
        <begin position="81"/>
        <end position="105"/>
    </location>
</feature>
<proteinExistence type="predicted"/>
<dbReference type="InterPro" id="IPR050910">
    <property type="entry name" value="JMJD6_ArgDemeth/LysHydrox"/>
</dbReference>
<sequence>MPSAPLLKCRTTGHCKQRLGTKYSTISCGDTTSNKKGNVALFNSKSSSIRSFQARENGETDDSPVAKTYWYFGSMKNRKTKHVKNGSAQNNKVESTPESPSPSGLSSTALSIGAVSIIFLSIFVVYTNDLLPKTLPNSDSPPISTKGGWRLASVNVLQKYGSSKCTVTRKNAKYFTSAEFEKDFRFKKPLIVSFDNDASGWTTPESWSVESLKKEYGDWLVYSGNSLEIVRRGGNGNVESSFTKFVDQLIRSKDDHGEPLYIFDRMFYNDSSLPTTLKPPKYFEIKDGRDDSIFFLGASSSGVSFHKHADAWNGVIYGEKRWFLYPINHTPPGGVYPGFTQIEWFEKVYPLLPESEKPIECVQKAGEILYLPEGTYHGTINMGDTVAIGIQRKKASTKHETLVYEELNRRNSLNGKLSEKEKADTHTEILHLYEELHKLLPESTEVMMKLGQTYGEHGRPEKGLELTQKAIDKDPYFVLAYLNKADLLNKLDKIEEAEDSYKKAIELNPNLWDVHAQYGSFLVNHKRPEDAIKHFQKGIELSPKQQGFYNMLRHAQKMIGDEEEAQKTERLMRQLFNKRN</sequence>
<feature type="domain" description="JmjC" evidence="3">
    <location>
        <begin position="262"/>
        <end position="407"/>
    </location>
</feature>
<evidence type="ECO:0000259" key="3">
    <source>
        <dbReference type="PROSITE" id="PS51184"/>
    </source>
</evidence>
<name>A0A6J8CB82_MYTCO</name>
<feature type="repeat" description="TPR" evidence="1">
    <location>
        <begin position="512"/>
        <end position="545"/>
    </location>
</feature>
<dbReference type="OrthoDB" id="438164at2759"/>
<reference evidence="4 5" key="1">
    <citation type="submission" date="2020-06" db="EMBL/GenBank/DDBJ databases">
        <authorList>
            <person name="Li R."/>
            <person name="Bekaert M."/>
        </authorList>
    </citation>
    <scope>NUCLEOTIDE SEQUENCE [LARGE SCALE GENOMIC DNA]</scope>
    <source>
        <strain evidence="5">wild</strain>
    </source>
</reference>
<feature type="compositionally biased region" description="Polar residues" evidence="2">
    <location>
        <begin position="86"/>
        <end position="105"/>
    </location>
</feature>
<dbReference type="Gene3D" id="2.60.120.650">
    <property type="entry name" value="Cupin"/>
    <property type="match status" value="1"/>
</dbReference>
<dbReference type="Pfam" id="PF13621">
    <property type="entry name" value="Cupin_8"/>
    <property type="match status" value="1"/>
</dbReference>
<dbReference type="SMART" id="SM00028">
    <property type="entry name" value="TPR"/>
    <property type="match status" value="3"/>
</dbReference>
<organism evidence="4 5">
    <name type="scientific">Mytilus coruscus</name>
    <name type="common">Sea mussel</name>
    <dbReference type="NCBI Taxonomy" id="42192"/>
    <lineage>
        <taxon>Eukaryota</taxon>
        <taxon>Metazoa</taxon>
        <taxon>Spiralia</taxon>
        <taxon>Lophotrochozoa</taxon>
        <taxon>Mollusca</taxon>
        <taxon>Bivalvia</taxon>
        <taxon>Autobranchia</taxon>
        <taxon>Pteriomorphia</taxon>
        <taxon>Mytilida</taxon>
        <taxon>Mytiloidea</taxon>
        <taxon>Mytilidae</taxon>
        <taxon>Mytilinae</taxon>
        <taxon>Mytilus</taxon>
    </lineage>
</organism>
<dbReference type="SUPFAM" id="SSF48452">
    <property type="entry name" value="TPR-like"/>
    <property type="match status" value="1"/>
</dbReference>
<dbReference type="Proteomes" id="UP000507470">
    <property type="component" value="Unassembled WGS sequence"/>
</dbReference>
<dbReference type="PANTHER" id="PTHR12480">
    <property type="entry name" value="ARGININE DEMETHYLASE AND LYSYL-HYDROXYLASE JMJD"/>
    <property type="match status" value="1"/>
</dbReference>
<dbReference type="GO" id="GO:0000987">
    <property type="term" value="F:cis-regulatory region sequence-specific DNA binding"/>
    <property type="evidence" value="ECO:0007669"/>
    <property type="project" value="TreeGrafter"/>
</dbReference>
<keyword evidence="1" id="KW-0802">TPR repeat</keyword>
<dbReference type="EMBL" id="CACVKT020005206">
    <property type="protein sequence ID" value="CAC5393665.1"/>
    <property type="molecule type" value="Genomic_DNA"/>
</dbReference>
<feature type="repeat" description="TPR" evidence="1">
    <location>
        <begin position="444"/>
        <end position="477"/>
    </location>
</feature>
<dbReference type="PROSITE" id="PS51184">
    <property type="entry name" value="JMJC"/>
    <property type="match status" value="1"/>
</dbReference>
<evidence type="ECO:0000313" key="5">
    <source>
        <dbReference type="Proteomes" id="UP000507470"/>
    </source>
</evidence>
<dbReference type="SUPFAM" id="SSF51197">
    <property type="entry name" value="Clavaminate synthase-like"/>
    <property type="match status" value="1"/>
</dbReference>
<dbReference type="Pfam" id="PF00515">
    <property type="entry name" value="TPR_1"/>
    <property type="match status" value="1"/>
</dbReference>
<gene>
    <name evidence="4" type="ORF">MCOR_28508</name>
</gene>
<dbReference type="AlphaFoldDB" id="A0A6J8CB82"/>
<accession>A0A6J8CB82</accession>
<keyword evidence="5" id="KW-1185">Reference proteome</keyword>
<evidence type="ECO:0000256" key="2">
    <source>
        <dbReference type="SAM" id="MobiDB-lite"/>
    </source>
</evidence>
<dbReference type="GO" id="GO:0005634">
    <property type="term" value="C:nucleus"/>
    <property type="evidence" value="ECO:0007669"/>
    <property type="project" value="TreeGrafter"/>
</dbReference>
<evidence type="ECO:0000256" key="1">
    <source>
        <dbReference type="PROSITE-ProRule" id="PRU00339"/>
    </source>
</evidence>
<dbReference type="InterPro" id="IPR003347">
    <property type="entry name" value="JmjC_dom"/>
</dbReference>
<dbReference type="InterPro" id="IPR019734">
    <property type="entry name" value="TPR_rpt"/>
</dbReference>
<protein>
    <recommendedName>
        <fullName evidence="3">JmjC domain-containing protein</fullName>
    </recommendedName>
</protein>
<dbReference type="PROSITE" id="PS50293">
    <property type="entry name" value="TPR_REGION"/>
    <property type="match status" value="1"/>
</dbReference>
<dbReference type="PANTHER" id="PTHR12480:SF21">
    <property type="entry name" value="JMJC DOMAIN-CONTAINING PROTEIN 8"/>
    <property type="match status" value="1"/>
</dbReference>